<keyword evidence="1" id="KW-0732">Signal</keyword>
<feature type="signal peptide" evidence="1">
    <location>
        <begin position="1"/>
        <end position="16"/>
    </location>
</feature>
<dbReference type="InterPro" id="IPR001304">
    <property type="entry name" value="C-type_lectin-like"/>
</dbReference>
<dbReference type="Pfam" id="PF00059">
    <property type="entry name" value="Lectin_C"/>
    <property type="match status" value="1"/>
</dbReference>
<feature type="domain" description="C-type lectin" evidence="2">
    <location>
        <begin position="53"/>
        <end position="163"/>
    </location>
</feature>
<dbReference type="InterPro" id="IPR016186">
    <property type="entry name" value="C-type_lectin-like/link_sf"/>
</dbReference>
<evidence type="ECO:0000313" key="3">
    <source>
        <dbReference type="EMBL" id="CAL4080257.1"/>
    </source>
</evidence>
<feature type="chain" id="PRO_5043550811" description="C-type lectin domain-containing protein" evidence="1">
    <location>
        <begin position="17"/>
        <end position="168"/>
    </location>
</feature>
<dbReference type="Gene3D" id="3.10.100.10">
    <property type="entry name" value="Mannose-Binding Protein A, subunit A"/>
    <property type="match status" value="1"/>
</dbReference>
<name>A0AAV2QFK5_MEGNR</name>
<dbReference type="SMART" id="SM00034">
    <property type="entry name" value="CLECT"/>
    <property type="match status" value="1"/>
</dbReference>
<comment type="caution">
    <text evidence="3">The sequence shown here is derived from an EMBL/GenBank/DDBJ whole genome shotgun (WGS) entry which is preliminary data.</text>
</comment>
<proteinExistence type="predicted"/>
<dbReference type="Proteomes" id="UP001497623">
    <property type="component" value="Unassembled WGS sequence"/>
</dbReference>
<dbReference type="CDD" id="cd00037">
    <property type="entry name" value="CLECT"/>
    <property type="match status" value="1"/>
</dbReference>
<sequence length="168" mass="19201">MMKSLLLMIILQAGVASLHKAYLQHEPQKAHHGKQSDPLDCSEPWVEIKVAGCLLFQHLMADWDAAREICLELGGDLAVLEGNDQRWELAQYMANHSLVGMWYMGGNDRVGYWKWLNGQHIVDGWAFNQPNEDRGDDTCIYFQLSNFGFWDTPCTNLNNALCQKPYIN</sequence>
<evidence type="ECO:0000259" key="2">
    <source>
        <dbReference type="PROSITE" id="PS50041"/>
    </source>
</evidence>
<organism evidence="3 4">
    <name type="scientific">Meganyctiphanes norvegica</name>
    <name type="common">Northern krill</name>
    <name type="synonym">Thysanopoda norvegica</name>
    <dbReference type="NCBI Taxonomy" id="48144"/>
    <lineage>
        <taxon>Eukaryota</taxon>
        <taxon>Metazoa</taxon>
        <taxon>Ecdysozoa</taxon>
        <taxon>Arthropoda</taxon>
        <taxon>Crustacea</taxon>
        <taxon>Multicrustacea</taxon>
        <taxon>Malacostraca</taxon>
        <taxon>Eumalacostraca</taxon>
        <taxon>Eucarida</taxon>
        <taxon>Euphausiacea</taxon>
        <taxon>Euphausiidae</taxon>
        <taxon>Meganyctiphanes</taxon>
    </lineage>
</organism>
<protein>
    <recommendedName>
        <fullName evidence="2">C-type lectin domain-containing protein</fullName>
    </recommendedName>
</protein>
<dbReference type="EMBL" id="CAXKWB010005861">
    <property type="protein sequence ID" value="CAL4080257.1"/>
    <property type="molecule type" value="Genomic_DNA"/>
</dbReference>
<dbReference type="SUPFAM" id="SSF56436">
    <property type="entry name" value="C-type lectin-like"/>
    <property type="match status" value="1"/>
</dbReference>
<accession>A0AAV2QFK5</accession>
<keyword evidence="4" id="KW-1185">Reference proteome</keyword>
<evidence type="ECO:0000256" key="1">
    <source>
        <dbReference type="SAM" id="SignalP"/>
    </source>
</evidence>
<evidence type="ECO:0000313" key="4">
    <source>
        <dbReference type="Proteomes" id="UP001497623"/>
    </source>
</evidence>
<dbReference type="PROSITE" id="PS50041">
    <property type="entry name" value="C_TYPE_LECTIN_2"/>
    <property type="match status" value="1"/>
</dbReference>
<dbReference type="AlphaFoldDB" id="A0AAV2QFK5"/>
<gene>
    <name evidence="3" type="ORF">MNOR_LOCUS11223</name>
</gene>
<dbReference type="InterPro" id="IPR016187">
    <property type="entry name" value="CTDL_fold"/>
</dbReference>
<reference evidence="3 4" key="1">
    <citation type="submission" date="2024-05" db="EMBL/GenBank/DDBJ databases">
        <authorList>
            <person name="Wallberg A."/>
        </authorList>
    </citation>
    <scope>NUCLEOTIDE SEQUENCE [LARGE SCALE GENOMIC DNA]</scope>
</reference>